<organism evidence="2 3">
    <name type="scientific">Aliarcobacter butzleri L348</name>
    <dbReference type="NCBI Taxonomy" id="1447256"/>
    <lineage>
        <taxon>Bacteria</taxon>
        <taxon>Pseudomonadati</taxon>
        <taxon>Campylobacterota</taxon>
        <taxon>Epsilonproteobacteria</taxon>
        <taxon>Campylobacterales</taxon>
        <taxon>Arcobacteraceae</taxon>
        <taxon>Aliarcobacter</taxon>
    </lineage>
</organism>
<dbReference type="PATRIC" id="fig|1447256.3.peg.1057"/>
<sequence>MANNQDDILTYLKNGNVISPAVAAHEFNCYCLAAVIKKLRDKGNEILAREIPGTRTKEYYMELSGE</sequence>
<evidence type="ECO:0000259" key="1">
    <source>
        <dbReference type="Pfam" id="PF14090"/>
    </source>
</evidence>
<evidence type="ECO:0000313" key="3">
    <source>
        <dbReference type="Proteomes" id="UP000035514"/>
    </source>
</evidence>
<dbReference type="AlphaFoldDB" id="A0A0G9K233"/>
<dbReference type="InterPro" id="IPR055245">
    <property type="entry name" value="HTH_proteobacteria"/>
</dbReference>
<dbReference type="Pfam" id="PF14090">
    <property type="entry name" value="HTH_39"/>
    <property type="match status" value="1"/>
</dbReference>
<name>A0A0G9K233_9BACT</name>
<comment type="caution">
    <text evidence="2">The sequence shown here is derived from an EMBL/GenBank/DDBJ whole genome shotgun (WGS) entry which is preliminary data.</text>
</comment>
<evidence type="ECO:0000313" key="2">
    <source>
        <dbReference type="EMBL" id="KLE00599.1"/>
    </source>
</evidence>
<protein>
    <recommendedName>
        <fullName evidence="1">Winged helix-turn-helix domain-containing protein</fullName>
    </recommendedName>
</protein>
<dbReference type="RefSeq" id="WP_046992868.1">
    <property type="nucleotide sequence ID" value="NZ_JAIQ01000083.1"/>
</dbReference>
<dbReference type="EMBL" id="JAIQ01000083">
    <property type="protein sequence ID" value="KLE00599.1"/>
    <property type="molecule type" value="Genomic_DNA"/>
</dbReference>
<proteinExistence type="predicted"/>
<dbReference type="Proteomes" id="UP000035514">
    <property type="component" value="Unassembled WGS sequence"/>
</dbReference>
<accession>A0A0G9K233</accession>
<reference evidence="2 3" key="1">
    <citation type="submission" date="2014-01" db="EMBL/GenBank/DDBJ databases">
        <title>Development of a Comparative Genomic Fingerprinting Assay for High Resolution Genotyping of Arcobacter butzleri.</title>
        <authorList>
            <person name="Webb A.L."/>
            <person name="Inglis G.D."/>
            <person name="Kruczkiewicz P."/>
            <person name="Selinger L.B."/>
            <person name="Taboada E.N."/>
        </authorList>
    </citation>
    <scope>NUCLEOTIDE SEQUENCE [LARGE SCALE GENOMIC DNA]</scope>
    <source>
        <strain evidence="2 3">L348</strain>
    </source>
</reference>
<feature type="domain" description="Winged helix-turn-helix" evidence="1">
    <location>
        <begin position="6"/>
        <end position="50"/>
    </location>
</feature>
<gene>
    <name evidence="2" type="ORF">AA20_05440</name>
</gene>